<name>A0A8J8P8T7_HALGN</name>
<proteinExistence type="predicted"/>
<keyword evidence="5" id="KW-1185">Reference proteome</keyword>
<feature type="region of interest" description="Disordered" evidence="2">
    <location>
        <begin position="271"/>
        <end position="304"/>
    </location>
</feature>
<evidence type="ECO:0000256" key="1">
    <source>
        <dbReference type="SAM" id="Coils"/>
    </source>
</evidence>
<comment type="caution">
    <text evidence="4">The sequence shown here is derived from an EMBL/GenBank/DDBJ whole genome shotgun (WGS) entry which is preliminary data.</text>
</comment>
<feature type="compositionally biased region" description="Low complexity" evidence="2">
    <location>
        <begin position="432"/>
        <end position="447"/>
    </location>
</feature>
<keyword evidence="3" id="KW-0812">Transmembrane</keyword>
<evidence type="ECO:0000256" key="2">
    <source>
        <dbReference type="SAM" id="MobiDB-lite"/>
    </source>
</evidence>
<feature type="compositionally biased region" description="Polar residues" evidence="2">
    <location>
        <begin position="7"/>
        <end position="20"/>
    </location>
</feature>
<reference evidence="4" key="1">
    <citation type="submission" date="2019-06" db="EMBL/GenBank/DDBJ databases">
        <authorList>
            <person name="Zheng W."/>
        </authorList>
    </citation>
    <scope>NUCLEOTIDE SEQUENCE</scope>
    <source>
        <strain evidence="4">QDHG01</strain>
    </source>
</reference>
<gene>
    <name evidence="4" type="ORF">FGO68_gene134</name>
</gene>
<keyword evidence="1" id="KW-0175">Coiled coil</keyword>
<feature type="compositionally biased region" description="Polar residues" evidence="2">
    <location>
        <begin position="385"/>
        <end position="395"/>
    </location>
</feature>
<sequence length="1303" mass="146970">MPLGEDNSMSLWASPNQQMGDTFGEDSQRKELTQTGLIPTLCQHQVEENPQIEEIKNQSQQSDNQSSLQNLDEDKYILSKKKLCYILIILFSVVLAILITIIVLLTKKHNESHSLTDAGSPKQDTIQINGQNYINTKDGLLLDLLTNETTFTYPLSKAKFKSSIAKVKRLPLSFTIGEHLKYEISCNQETKSDIFAGGSKTATMKFNASFVTIGIAAESYQFAISVVMLDQESAGELPKTDQSKGSANDGESQDDDEEAIVNATAGMFPEIINDIPPENSENQDDENADDESDSLDDGTDDPGRNNEILEFAKFMKLSICNISRDGVVTACEFQANMTYPDMQNAVKFLKLYIPDLKLDKYSMDGKKLRLLQESNDDSSSKRSIDTSGDDNSVGVSASDKESDSNDDRSADFGSDSTHGLDLESGKIDSSEQKQQMSMKSSSSEGGFGSLSQSVSFTMKFIEKDQISTEDLTFGFSIKKTIPFTLINKPEEYFANRDISPAPANGEREEMSDEDKEMFGNSGRLLQSNGGDQFPSINQELGKVNLLFATLSAGFAMQQSESDICTTGLYVAAQPIMSFWIFKAQMKADLRQKMREYRYYKLVFEQMVGLFENLTNKTKNMIDGLVFDNLDGFYSDFKQFLKPLTTVESAFQNYTDQKLNKLMTFEESLYLSKSMESLMDAYSTANMNSYIFHAKKRIKNIWSQHQHAINNALKEDIKDANMTISKVAASQFLTIRDKMLGSFDIFLDQFDSSFNSFKSYILSQQSLFDTRFKEGSVSLQDWSGNYLQTLFTYVQGIFLELLLTLNNQYSGDFQASLRIEVHLYHAQLRQSLKSNFDGIYSMMDVQTEGGEELPACLLYLENLDGIEKTVSFDWQPIELAEQDSQIFQEVIWGVQQDIISIHNLLEDILSCGDEKGFFNTLLKKLTSDFDSIGTSVFASLKNRTSSTVEQTQNKFTAIENDLKAIPENIQSLFSSPINQNALITPISLSQEMKEIKGLMQRLDDVMDDLVSLTSFTQKLNAKLGQMEEEVKNILQAPQRIVDRFEYTVDKIKGIAKQLTLNVKLPINGFSAAKFSTDSIKQLARQQIETQAIQIGKQILQKVGKNFGSSFLDSLMTQLDRKIAQLTPKSGRTYLFNPVTKGQDILLFQGMLPLPIGAAFVQIAKTYQARLQVYYEFIDGNIQVVVDPAAEFSYNLRIGWDLFVVKFASVAGVRLFSLQPKIFMNSSIAMTALELRFSLVYQYITLKWGERCWKIRIFRRKIKVCVRFPYLDWSDWQLITQYQQVLGVAAQKVLINKDITLMALN</sequence>
<dbReference type="OrthoDB" id="10658110at2759"/>
<dbReference type="Proteomes" id="UP000785679">
    <property type="component" value="Unassembled WGS sequence"/>
</dbReference>
<evidence type="ECO:0000256" key="3">
    <source>
        <dbReference type="SAM" id="Phobius"/>
    </source>
</evidence>
<feature type="coiled-coil region" evidence="1">
    <location>
        <begin position="987"/>
        <end position="1035"/>
    </location>
</feature>
<feature type="compositionally biased region" description="Basic and acidic residues" evidence="2">
    <location>
        <begin position="418"/>
        <end position="431"/>
    </location>
</feature>
<protein>
    <submittedName>
        <fullName evidence="4">Uncharacterized protein</fullName>
    </submittedName>
</protein>
<keyword evidence="3" id="KW-0472">Membrane</keyword>
<dbReference type="EMBL" id="RRYP01000091">
    <property type="protein sequence ID" value="TNV88019.1"/>
    <property type="molecule type" value="Genomic_DNA"/>
</dbReference>
<organism evidence="4 5">
    <name type="scientific">Halteria grandinella</name>
    <dbReference type="NCBI Taxonomy" id="5974"/>
    <lineage>
        <taxon>Eukaryota</taxon>
        <taxon>Sar</taxon>
        <taxon>Alveolata</taxon>
        <taxon>Ciliophora</taxon>
        <taxon>Intramacronucleata</taxon>
        <taxon>Spirotrichea</taxon>
        <taxon>Stichotrichia</taxon>
        <taxon>Sporadotrichida</taxon>
        <taxon>Halteriidae</taxon>
        <taxon>Halteria</taxon>
    </lineage>
</organism>
<evidence type="ECO:0000313" key="5">
    <source>
        <dbReference type="Proteomes" id="UP000785679"/>
    </source>
</evidence>
<feature type="region of interest" description="Disordered" evidence="2">
    <location>
        <begin position="372"/>
        <end position="447"/>
    </location>
</feature>
<feature type="region of interest" description="Disordered" evidence="2">
    <location>
        <begin position="1"/>
        <end position="30"/>
    </location>
</feature>
<evidence type="ECO:0000313" key="4">
    <source>
        <dbReference type="EMBL" id="TNV88019.1"/>
    </source>
</evidence>
<accession>A0A8J8P8T7</accession>
<feature type="region of interest" description="Disordered" evidence="2">
    <location>
        <begin position="235"/>
        <end position="256"/>
    </location>
</feature>
<feature type="transmembrane region" description="Helical" evidence="3">
    <location>
        <begin position="83"/>
        <end position="105"/>
    </location>
</feature>
<feature type="compositionally biased region" description="Basic and acidic residues" evidence="2">
    <location>
        <begin position="398"/>
        <end position="410"/>
    </location>
</feature>
<feature type="compositionally biased region" description="Acidic residues" evidence="2">
    <location>
        <begin position="281"/>
        <end position="300"/>
    </location>
</feature>
<keyword evidence="3" id="KW-1133">Transmembrane helix</keyword>